<feature type="compositionally biased region" description="Basic and acidic residues" evidence="7">
    <location>
        <begin position="72"/>
        <end position="87"/>
    </location>
</feature>
<dbReference type="InterPro" id="IPR002528">
    <property type="entry name" value="MATE_fam"/>
</dbReference>
<evidence type="ECO:0000256" key="1">
    <source>
        <dbReference type="ARBA" id="ARBA00004141"/>
    </source>
</evidence>
<reference evidence="8" key="1">
    <citation type="submission" date="2015-12" db="EMBL/GenBank/DDBJ databases">
        <title>Update maize B73 reference genome by single molecule sequencing technologies.</title>
        <authorList>
            <consortium name="Maize Genome Sequencing Project"/>
            <person name="Ware D."/>
        </authorList>
    </citation>
    <scope>NUCLEOTIDE SEQUENCE [LARGE SCALE GENOMIC DNA]</scope>
    <source>
        <tissue evidence="8">Seedling</tissue>
    </source>
</reference>
<dbReference type="EMBL" id="CM007648">
    <property type="protein sequence ID" value="ONM20103.1"/>
    <property type="molecule type" value="Genomic_DNA"/>
</dbReference>
<protein>
    <recommendedName>
        <fullName evidence="6">Protein DETOXIFICATION</fullName>
    </recommendedName>
    <alternativeName>
        <fullName evidence="6">Multidrug and toxic compound extrusion protein</fullName>
    </alternativeName>
</protein>
<evidence type="ECO:0000256" key="4">
    <source>
        <dbReference type="ARBA" id="ARBA00022989"/>
    </source>
</evidence>
<keyword evidence="4 6" id="KW-1133">Transmembrane helix</keyword>
<evidence type="ECO:0000256" key="6">
    <source>
        <dbReference type="RuleBase" id="RU004914"/>
    </source>
</evidence>
<feature type="compositionally biased region" description="Low complexity" evidence="7">
    <location>
        <begin position="1"/>
        <end position="28"/>
    </location>
</feature>
<feature type="region of interest" description="Disordered" evidence="7">
    <location>
        <begin position="67"/>
        <end position="89"/>
    </location>
</feature>
<keyword evidence="5 6" id="KW-0472">Membrane</keyword>
<feature type="transmembrane region" description="Helical" evidence="6">
    <location>
        <begin position="392"/>
        <end position="415"/>
    </location>
</feature>
<dbReference type="NCBIfam" id="TIGR00797">
    <property type="entry name" value="matE"/>
    <property type="match status" value="1"/>
</dbReference>
<feature type="transmembrane region" description="Helical" evidence="6">
    <location>
        <begin position="483"/>
        <end position="502"/>
    </location>
</feature>
<comment type="subcellular location">
    <subcellularLocation>
        <location evidence="1">Membrane</location>
        <topology evidence="1">Multi-pass membrane protein</topology>
    </subcellularLocation>
</comment>
<proteinExistence type="inferred from homology"/>
<dbReference type="ExpressionAtlas" id="A0A1D6EJ29">
    <property type="expression patterns" value="baseline and differential"/>
</dbReference>
<gene>
    <name evidence="8" type="ORF">ZEAMMB73_Zm00001d005080</name>
</gene>
<evidence type="ECO:0000256" key="2">
    <source>
        <dbReference type="ARBA" id="ARBA00010199"/>
    </source>
</evidence>
<dbReference type="AlphaFoldDB" id="A0A1D6EJ29"/>
<feature type="transmembrane region" description="Helical" evidence="6">
    <location>
        <begin position="427"/>
        <end position="445"/>
    </location>
</feature>
<evidence type="ECO:0000256" key="3">
    <source>
        <dbReference type="ARBA" id="ARBA00022692"/>
    </source>
</evidence>
<feature type="region of interest" description="Disordered" evidence="7">
    <location>
        <begin position="1"/>
        <end position="54"/>
    </location>
</feature>
<comment type="caution">
    <text evidence="6">Lacks conserved residue(s) required for the propagation of feature annotation.</text>
</comment>
<dbReference type="GO" id="GO:0016020">
    <property type="term" value="C:membrane"/>
    <property type="evidence" value="ECO:0007669"/>
    <property type="project" value="UniProtKB-SubCell"/>
</dbReference>
<evidence type="ECO:0000256" key="7">
    <source>
        <dbReference type="SAM" id="MobiDB-lite"/>
    </source>
</evidence>
<feature type="transmembrane region" description="Helical" evidence="6">
    <location>
        <begin position="457"/>
        <end position="477"/>
    </location>
</feature>
<feature type="transmembrane region" description="Helical" evidence="6">
    <location>
        <begin position="351"/>
        <end position="371"/>
    </location>
</feature>
<keyword evidence="3 6" id="KW-0812">Transmembrane</keyword>
<comment type="similarity">
    <text evidence="2 6">Belongs to the multi antimicrobial extrusion (MATE) (TC 2.A.66.1) family.</text>
</comment>
<feature type="transmembrane region" description="Helical" evidence="6">
    <location>
        <begin position="207"/>
        <end position="229"/>
    </location>
</feature>
<evidence type="ECO:0000256" key="5">
    <source>
        <dbReference type="ARBA" id="ARBA00023136"/>
    </source>
</evidence>
<dbReference type="PANTHER" id="PTHR42893:SF23">
    <property type="entry name" value="PROTEIN DETOXIFICATION"/>
    <property type="match status" value="1"/>
</dbReference>
<accession>A0A1D6EJ29</accession>
<dbReference type="InterPro" id="IPR044644">
    <property type="entry name" value="DinF-like"/>
</dbReference>
<dbReference type="PANTHER" id="PTHR42893">
    <property type="entry name" value="PROTEIN DETOXIFICATION 44, CHLOROPLASTIC-RELATED"/>
    <property type="match status" value="1"/>
</dbReference>
<feature type="transmembrane region" description="Helical" evidence="6">
    <location>
        <begin position="309"/>
        <end position="331"/>
    </location>
</feature>
<dbReference type="GO" id="GO:0015297">
    <property type="term" value="F:antiporter activity"/>
    <property type="evidence" value="ECO:0007669"/>
    <property type="project" value="InterPro"/>
</dbReference>
<dbReference type="CDD" id="cd13136">
    <property type="entry name" value="MATE_DinF_like"/>
    <property type="match status" value="1"/>
</dbReference>
<dbReference type="Pfam" id="PF01554">
    <property type="entry name" value="MatE"/>
    <property type="match status" value="1"/>
</dbReference>
<organism evidence="8">
    <name type="scientific">Zea mays</name>
    <name type="common">Maize</name>
    <dbReference type="NCBI Taxonomy" id="4577"/>
    <lineage>
        <taxon>Eukaryota</taxon>
        <taxon>Viridiplantae</taxon>
        <taxon>Streptophyta</taxon>
        <taxon>Embryophyta</taxon>
        <taxon>Tracheophyta</taxon>
        <taxon>Spermatophyta</taxon>
        <taxon>Magnoliopsida</taxon>
        <taxon>Liliopsida</taxon>
        <taxon>Poales</taxon>
        <taxon>Poaceae</taxon>
        <taxon>PACMAD clade</taxon>
        <taxon>Panicoideae</taxon>
        <taxon>Andropogonodae</taxon>
        <taxon>Andropogoneae</taxon>
        <taxon>Tripsacinae</taxon>
        <taxon>Zea</taxon>
    </lineage>
</organism>
<evidence type="ECO:0000313" key="8">
    <source>
        <dbReference type="EMBL" id="ONM20103.1"/>
    </source>
</evidence>
<dbReference type="GO" id="GO:0042910">
    <property type="term" value="F:xenobiotic transmembrane transporter activity"/>
    <property type="evidence" value="ECO:0007669"/>
    <property type="project" value="InterPro"/>
</dbReference>
<sequence length="525" mass="54737">MAATSPTPTLAKPAAAAHARAPSAGPRRVSLTSCRCHRRRSTPSRWRSLPRCSRRGGKPVVTEVIDAAAPDKGPETGSKGEEEKEAVAGRGAPGWLRLDGVAADILAIAAPAVLALAADPITALVDTAFVGHIGSAQLAAVGASTSIFNLVSKLFNVPLLNVTTSFVAEQQAKDGNSNTGGERDEFLTPLEKARQPKKVLPAVSTSLALAAGIGLLEMVALIVGSGTLMNIIGIPVVRKTNLFSCSGAGNLLNALLDVVLIFPLGLGVSGAALATVTSEYLTAIILLWKLNDEVDLLSWNIIEDGVIRYLKSGGLLIGRTIAVFLTLTLATSLAAREGPVPMAGYEICLQVWLTISLLNDALALAGQALLASEYAKGNYKQARTVLYRVLQVGGVTGFVLAASLFVGFGSLSLLFTDDPAVLDVARSGVWFVTISQPVNAIAFVADGLYYGVSDFAYAAYSTFFAGAVSSIFLLLAAPNYGLGGIWAGLTLFMSLRAVAGFWRLGSKGGPWNVILSGQIVSKTKI</sequence>
<name>A0A1D6EJ29_MAIZE</name>